<keyword evidence="1" id="KW-0732">Signal</keyword>
<name>A0A078H8J3_BRANA</name>
<proteinExistence type="predicted"/>
<evidence type="ECO:0000313" key="3">
    <source>
        <dbReference type="Proteomes" id="UP000028999"/>
    </source>
</evidence>
<gene>
    <name evidence="2" type="primary">BnaA09g46100D</name>
    <name evidence="2" type="ORF">GSBRNA2T00055229001</name>
</gene>
<dbReference type="AlphaFoldDB" id="A0A078H8J3"/>
<protein>
    <submittedName>
        <fullName evidence="2">BnaA09g46100D protein</fullName>
    </submittedName>
</protein>
<dbReference type="Proteomes" id="UP000028999">
    <property type="component" value="Unassembled WGS sequence"/>
</dbReference>
<dbReference type="EMBL" id="LK032321">
    <property type="protein sequence ID" value="CDY33804.1"/>
    <property type="molecule type" value="Genomic_DNA"/>
</dbReference>
<dbReference type="PaxDb" id="3708-A0A078H8J3"/>
<evidence type="ECO:0000313" key="2">
    <source>
        <dbReference type="EMBL" id="CDY33804.1"/>
    </source>
</evidence>
<reference evidence="2 3" key="1">
    <citation type="journal article" date="2014" name="Science">
        <title>Plant genetics. Early allopolyploid evolution in the post-Neolithic Brassica napus oilseed genome.</title>
        <authorList>
            <person name="Chalhoub B."/>
            <person name="Denoeud F."/>
            <person name="Liu S."/>
            <person name="Parkin I.A."/>
            <person name="Tang H."/>
            <person name="Wang X."/>
            <person name="Chiquet J."/>
            <person name="Belcram H."/>
            <person name="Tong C."/>
            <person name="Samans B."/>
            <person name="Correa M."/>
            <person name="Da Silva C."/>
            <person name="Just J."/>
            <person name="Falentin C."/>
            <person name="Koh C.S."/>
            <person name="Le Clainche I."/>
            <person name="Bernard M."/>
            <person name="Bento P."/>
            <person name="Noel B."/>
            <person name="Labadie K."/>
            <person name="Alberti A."/>
            <person name="Charles M."/>
            <person name="Arnaud D."/>
            <person name="Guo H."/>
            <person name="Daviaud C."/>
            <person name="Alamery S."/>
            <person name="Jabbari K."/>
            <person name="Zhao M."/>
            <person name="Edger P.P."/>
            <person name="Chelaifa H."/>
            <person name="Tack D."/>
            <person name="Lassalle G."/>
            <person name="Mestiri I."/>
            <person name="Schnel N."/>
            <person name="Le Paslier M.C."/>
            <person name="Fan G."/>
            <person name="Renault V."/>
            <person name="Bayer P.E."/>
            <person name="Golicz A.A."/>
            <person name="Manoli S."/>
            <person name="Lee T.H."/>
            <person name="Thi V.H."/>
            <person name="Chalabi S."/>
            <person name="Hu Q."/>
            <person name="Fan C."/>
            <person name="Tollenaere R."/>
            <person name="Lu Y."/>
            <person name="Battail C."/>
            <person name="Shen J."/>
            <person name="Sidebottom C.H."/>
            <person name="Wang X."/>
            <person name="Canaguier A."/>
            <person name="Chauveau A."/>
            <person name="Berard A."/>
            <person name="Deniot G."/>
            <person name="Guan M."/>
            <person name="Liu Z."/>
            <person name="Sun F."/>
            <person name="Lim Y.P."/>
            <person name="Lyons E."/>
            <person name="Town C.D."/>
            <person name="Bancroft I."/>
            <person name="Wang X."/>
            <person name="Meng J."/>
            <person name="Ma J."/>
            <person name="Pires J.C."/>
            <person name="King G.J."/>
            <person name="Brunel D."/>
            <person name="Delourme R."/>
            <person name="Renard M."/>
            <person name="Aury J.M."/>
            <person name="Adams K.L."/>
            <person name="Batley J."/>
            <person name="Snowdon R.J."/>
            <person name="Tost J."/>
            <person name="Edwards D."/>
            <person name="Zhou Y."/>
            <person name="Hua W."/>
            <person name="Sharpe A.G."/>
            <person name="Paterson A.H."/>
            <person name="Guan C."/>
            <person name="Wincker P."/>
        </authorList>
    </citation>
    <scope>NUCLEOTIDE SEQUENCE [LARGE SCALE GENOMIC DNA]</scope>
    <source>
        <strain evidence="3">cv. Darmor-bzh</strain>
    </source>
</reference>
<dbReference type="Gramene" id="CDY33804">
    <property type="protein sequence ID" value="CDY33804"/>
    <property type="gene ID" value="GSBRNA2T00055229001"/>
</dbReference>
<sequence>MKKVFLNIVLLSILLGAAFHLANGAEVNHQAQCDSDLECYTMRSCLTGPGYCDNGVCKCPKLQVVDTNGAVVNHLGQCDTDLECYTMHCDRGDGYCDHSNVDGVCKSCKCPKLQAAETKKHTNGVDLNHLGQCDTDLECYTMPSCNRGNGYCDQKDGKCKCPK</sequence>
<feature type="signal peptide" evidence="1">
    <location>
        <begin position="1"/>
        <end position="24"/>
    </location>
</feature>
<organism evidence="2 3">
    <name type="scientific">Brassica napus</name>
    <name type="common">Rape</name>
    <dbReference type="NCBI Taxonomy" id="3708"/>
    <lineage>
        <taxon>Eukaryota</taxon>
        <taxon>Viridiplantae</taxon>
        <taxon>Streptophyta</taxon>
        <taxon>Embryophyta</taxon>
        <taxon>Tracheophyta</taxon>
        <taxon>Spermatophyta</taxon>
        <taxon>Magnoliopsida</taxon>
        <taxon>eudicotyledons</taxon>
        <taxon>Gunneridae</taxon>
        <taxon>Pentapetalae</taxon>
        <taxon>rosids</taxon>
        <taxon>malvids</taxon>
        <taxon>Brassicales</taxon>
        <taxon>Brassicaceae</taxon>
        <taxon>Brassiceae</taxon>
        <taxon>Brassica</taxon>
    </lineage>
</organism>
<evidence type="ECO:0000256" key="1">
    <source>
        <dbReference type="SAM" id="SignalP"/>
    </source>
</evidence>
<dbReference type="OMA" id="NHLGQCD"/>
<feature type="chain" id="PRO_5001736677" evidence="1">
    <location>
        <begin position="25"/>
        <end position="163"/>
    </location>
</feature>
<keyword evidence="3" id="KW-1185">Reference proteome</keyword>
<accession>A0A078H8J3</accession>